<reference evidence="2 3" key="1">
    <citation type="submission" date="2024-04" db="EMBL/GenBank/DDBJ databases">
        <title>Novel genus in family Flammeovirgaceae.</title>
        <authorList>
            <person name="Nguyen T.H."/>
            <person name="Vuong T.Q."/>
            <person name="Le H."/>
            <person name="Kim S.-G."/>
        </authorList>
    </citation>
    <scope>NUCLEOTIDE SEQUENCE [LARGE SCALE GENOMIC DNA]</scope>
    <source>
        <strain evidence="2 3">JCM 23209</strain>
    </source>
</reference>
<comment type="caution">
    <text evidence="2">The sequence shown here is derived from an EMBL/GenBank/DDBJ whole genome shotgun (WGS) entry which is preliminary data.</text>
</comment>
<evidence type="ECO:0000313" key="3">
    <source>
        <dbReference type="Proteomes" id="UP001403385"/>
    </source>
</evidence>
<protein>
    <submittedName>
        <fullName evidence="2">DUF4178 domain-containing protein</fullName>
    </submittedName>
</protein>
<organism evidence="2 3">
    <name type="scientific">Rapidithrix thailandica</name>
    <dbReference type="NCBI Taxonomy" id="413964"/>
    <lineage>
        <taxon>Bacteria</taxon>
        <taxon>Pseudomonadati</taxon>
        <taxon>Bacteroidota</taxon>
        <taxon>Cytophagia</taxon>
        <taxon>Cytophagales</taxon>
        <taxon>Flammeovirgaceae</taxon>
        <taxon>Rapidithrix</taxon>
    </lineage>
</organism>
<gene>
    <name evidence="2" type="ORF">AAG747_23405</name>
</gene>
<accession>A0AAW9S143</accession>
<dbReference type="Pfam" id="PF13785">
    <property type="entry name" value="DUF4178"/>
    <property type="match status" value="1"/>
</dbReference>
<evidence type="ECO:0000313" key="2">
    <source>
        <dbReference type="EMBL" id="MEN7550887.1"/>
    </source>
</evidence>
<dbReference type="RefSeq" id="WP_346823667.1">
    <property type="nucleotide sequence ID" value="NZ_JBDKWZ010000017.1"/>
</dbReference>
<feature type="domain" description="DUF4178" evidence="1">
    <location>
        <begin position="31"/>
        <end position="168"/>
    </location>
</feature>
<dbReference type="AlphaFoldDB" id="A0AAW9S143"/>
<dbReference type="InterPro" id="IPR025235">
    <property type="entry name" value="DUF4178"/>
</dbReference>
<dbReference type="Proteomes" id="UP001403385">
    <property type="component" value="Unassembled WGS sequence"/>
</dbReference>
<name>A0AAW9S143_9BACT</name>
<keyword evidence="3" id="KW-1185">Reference proteome</keyword>
<sequence length="182" mass="21781">MPFGFFKKKKEKKEEGPHYDPTNIRLTDLRKGFVVDYNLKTWEVAEEYEYDWGDNYFSYEFKLVSSDETIFLSLDEDDELEIQVLKKINFGRLDEGVEESLINKGKPPRKIEYEGKTYYRESERPGYFRNTDNENWSEFITWDYYDDSEKYALNIEQWGEDEFEASVGVLEEPEQFSNILPG</sequence>
<dbReference type="EMBL" id="JBDKWZ010000017">
    <property type="protein sequence ID" value="MEN7550887.1"/>
    <property type="molecule type" value="Genomic_DNA"/>
</dbReference>
<evidence type="ECO:0000259" key="1">
    <source>
        <dbReference type="Pfam" id="PF13785"/>
    </source>
</evidence>
<proteinExistence type="predicted"/>